<accession>A0A2S0VMV2</accession>
<gene>
    <name evidence="1" type="ORF">C2869_03195</name>
</gene>
<dbReference type="Pfam" id="PF08856">
    <property type="entry name" value="DUF1826"/>
    <property type="match status" value="1"/>
</dbReference>
<dbReference type="AlphaFoldDB" id="A0A2S0VMV2"/>
<evidence type="ECO:0000313" key="2">
    <source>
        <dbReference type="Proteomes" id="UP000244441"/>
    </source>
</evidence>
<name>A0A2S0VMV2_9ALTE</name>
<organism evidence="1 2">
    <name type="scientific">Saccharobesus litoralis</name>
    <dbReference type="NCBI Taxonomy" id="2172099"/>
    <lineage>
        <taxon>Bacteria</taxon>
        <taxon>Pseudomonadati</taxon>
        <taxon>Pseudomonadota</taxon>
        <taxon>Gammaproteobacteria</taxon>
        <taxon>Alteromonadales</taxon>
        <taxon>Alteromonadaceae</taxon>
        <taxon>Saccharobesus</taxon>
    </lineage>
</organism>
<proteinExistence type="predicted"/>
<keyword evidence="2" id="KW-1185">Reference proteome</keyword>
<sequence>MRAFDVGLLKGKAWQQQEHLAAVHRSCHVAQNEKRVLLTIDPM</sequence>
<reference evidence="1 2" key="1">
    <citation type="submission" date="2018-01" db="EMBL/GenBank/DDBJ databases">
        <title>Genome sequence of a Cantenovulum-like bacteria.</title>
        <authorList>
            <person name="Tan W.R."/>
            <person name="Lau N.-S."/>
            <person name="Go F."/>
            <person name="Amirul A.-A.A."/>
        </authorList>
    </citation>
    <scope>NUCLEOTIDE SEQUENCE [LARGE SCALE GENOMIC DNA]</scope>
    <source>
        <strain evidence="1 2">CCB-QB4</strain>
    </source>
</reference>
<protein>
    <submittedName>
        <fullName evidence="1">Uncharacterized protein</fullName>
    </submittedName>
</protein>
<dbReference type="OrthoDB" id="5342505at2"/>
<dbReference type="InterPro" id="IPR014955">
    <property type="entry name" value="DUF1826"/>
</dbReference>
<evidence type="ECO:0000313" key="1">
    <source>
        <dbReference type="EMBL" id="AWB65499.1"/>
    </source>
</evidence>
<dbReference type="KEGG" id="cate:C2869_03195"/>
<dbReference type="Proteomes" id="UP000244441">
    <property type="component" value="Chromosome"/>
</dbReference>
<dbReference type="EMBL" id="CP026604">
    <property type="protein sequence ID" value="AWB65499.1"/>
    <property type="molecule type" value="Genomic_DNA"/>
</dbReference>